<feature type="disulfide bond" evidence="15">
    <location>
        <begin position="35"/>
        <end position="66"/>
    </location>
</feature>
<dbReference type="RefSeq" id="XP_043048180.1">
    <property type="nucleotide sequence ID" value="XM_043192208.1"/>
</dbReference>
<evidence type="ECO:0000256" key="4">
    <source>
        <dbReference type="ARBA" id="ARBA00022475"/>
    </source>
</evidence>
<evidence type="ECO:0000313" key="18">
    <source>
        <dbReference type="EMBL" id="KAG7192630.1"/>
    </source>
</evidence>
<keyword evidence="7" id="KW-0336">GPI-anchor</keyword>
<keyword evidence="8 15" id="KW-0479">Metal-binding</keyword>
<name>A0A9P7V7G7_9ASCO</name>
<keyword evidence="10 15" id="KW-0408">Iron</keyword>
<evidence type="ECO:0000256" key="12">
    <source>
        <dbReference type="ARBA" id="ARBA00023157"/>
    </source>
</evidence>
<dbReference type="PANTHER" id="PTHR37928">
    <property type="entry name" value="CFEM DOMAIN PROTEIN (AFU_ORTHOLOGUE AFUA_6G14090)"/>
    <property type="match status" value="1"/>
</dbReference>
<evidence type="ECO:0000256" key="16">
    <source>
        <dbReference type="SAM" id="MobiDB-lite"/>
    </source>
</evidence>
<keyword evidence="4" id="KW-1003">Cell membrane</keyword>
<dbReference type="GO" id="GO:0005886">
    <property type="term" value="C:plasma membrane"/>
    <property type="evidence" value="ECO:0007669"/>
    <property type="project" value="UniProtKB-SubCell"/>
</dbReference>
<feature type="disulfide bond" evidence="15">
    <location>
        <begin position="45"/>
        <end position="52"/>
    </location>
</feature>
<evidence type="ECO:0000256" key="7">
    <source>
        <dbReference type="ARBA" id="ARBA00022622"/>
    </source>
</evidence>
<protein>
    <recommendedName>
        <fullName evidence="17">CFEM domain-containing protein</fullName>
    </recommendedName>
</protein>
<accession>A0A9P7V7G7</accession>
<keyword evidence="6 15" id="KW-0349">Heme</keyword>
<keyword evidence="5" id="KW-0964">Secreted</keyword>
<feature type="disulfide bond" evidence="15">
    <location>
        <begin position="54"/>
        <end position="87"/>
    </location>
</feature>
<organism evidence="18 19">
    <name type="scientific">Scheffersomyces spartinae</name>
    <dbReference type="NCBI Taxonomy" id="45513"/>
    <lineage>
        <taxon>Eukaryota</taxon>
        <taxon>Fungi</taxon>
        <taxon>Dikarya</taxon>
        <taxon>Ascomycota</taxon>
        <taxon>Saccharomycotina</taxon>
        <taxon>Pichiomycetes</taxon>
        <taxon>Debaryomycetaceae</taxon>
        <taxon>Scheffersomyces</taxon>
    </lineage>
</organism>
<feature type="region of interest" description="Disordered" evidence="16">
    <location>
        <begin position="117"/>
        <end position="143"/>
    </location>
</feature>
<dbReference type="GO" id="GO:0046872">
    <property type="term" value="F:metal ion binding"/>
    <property type="evidence" value="ECO:0007669"/>
    <property type="project" value="UniProtKB-UniRule"/>
</dbReference>
<keyword evidence="13" id="KW-0325">Glycoprotein</keyword>
<evidence type="ECO:0000256" key="15">
    <source>
        <dbReference type="PROSITE-ProRule" id="PRU01356"/>
    </source>
</evidence>
<comment type="caution">
    <text evidence="18">The sequence shown here is derived from an EMBL/GenBank/DDBJ whole genome shotgun (WGS) entry which is preliminary data.</text>
</comment>
<dbReference type="PROSITE" id="PS52012">
    <property type="entry name" value="CFEM"/>
    <property type="match status" value="1"/>
</dbReference>
<evidence type="ECO:0000259" key="17">
    <source>
        <dbReference type="PROSITE" id="PS52012"/>
    </source>
</evidence>
<dbReference type="InterPro" id="IPR051735">
    <property type="entry name" value="CFEM_domain"/>
</dbReference>
<keyword evidence="9" id="KW-0732">Signal</keyword>
<evidence type="ECO:0000256" key="8">
    <source>
        <dbReference type="ARBA" id="ARBA00022723"/>
    </source>
</evidence>
<comment type="subcellular location">
    <subcellularLocation>
        <location evidence="1">Cell membrane</location>
        <topology evidence="1">Lipid-anchor</topology>
        <topology evidence="1">GPI-anchor</topology>
    </subcellularLocation>
    <subcellularLocation>
        <location evidence="2">Secreted</location>
    </subcellularLocation>
</comment>
<keyword evidence="12 15" id="KW-1015">Disulfide bond</keyword>
<keyword evidence="19" id="KW-1185">Reference proteome</keyword>
<evidence type="ECO:0000256" key="5">
    <source>
        <dbReference type="ARBA" id="ARBA00022525"/>
    </source>
</evidence>
<evidence type="ECO:0000256" key="6">
    <source>
        <dbReference type="ARBA" id="ARBA00022617"/>
    </source>
</evidence>
<dbReference type="Proteomes" id="UP000790833">
    <property type="component" value="Unassembled WGS sequence"/>
</dbReference>
<feature type="disulfide bond" evidence="15">
    <location>
        <begin position="31"/>
        <end position="71"/>
    </location>
</feature>
<dbReference type="GO" id="GO:0098552">
    <property type="term" value="C:side of membrane"/>
    <property type="evidence" value="ECO:0007669"/>
    <property type="project" value="UniProtKB-KW"/>
</dbReference>
<feature type="domain" description="CFEM" evidence="17">
    <location>
        <begin position="3"/>
        <end position="114"/>
    </location>
</feature>
<evidence type="ECO:0000256" key="2">
    <source>
        <dbReference type="ARBA" id="ARBA00004613"/>
    </source>
</evidence>
<dbReference type="GO" id="GO:0005576">
    <property type="term" value="C:extracellular region"/>
    <property type="evidence" value="ECO:0007669"/>
    <property type="project" value="UniProtKB-SubCell"/>
</dbReference>
<evidence type="ECO:0000256" key="9">
    <source>
        <dbReference type="ARBA" id="ARBA00022729"/>
    </source>
</evidence>
<dbReference type="EMBL" id="JAHMUF010000016">
    <property type="protein sequence ID" value="KAG7192630.1"/>
    <property type="molecule type" value="Genomic_DNA"/>
</dbReference>
<dbReference type="Pfam" id="PF05730">
    <property type="entry name" value="CFEM"/>
    <property type="match status" value="1"/>
</dbReference>
<evidence type="ECO:0000256" key="13">
    <source>
        <dbReference type="ARBA" id="ARBA00023180"/>
    </source>
</evidence>
<gene>
    <name evidence="18" type="ORF">KQ657_001410</name>
</gene>
<dbReference type="AlphaFoldDB" id="A0A9P7V7G7"/>
<keyword evidence="14" id="KW-0449">Lipoprotein</keyword>
<feature type="binding site" description="axial binding residue" evidence="15">
    <location>
        <position position="49"/>
    </location>
    <ligand>
        <name>heme</name>
        <dbReference type="ChEBI" id="CHEBI:30413"/>
    </ligand>
    <ligandPart>
        <name>Fe</name>
        <dbReference type="ChEBI" id="CHEBI:18248"/>
    </ligandPart>
</feature>
<evidence type="ECO:0000313" key="19">
    <source>
        <dbReference type="Proteomes" id="UP000790833"/>
    </source>
</evidence>
<reference evidence="18" key="1">
    <citation type="submission" date="2021-03" db="EMBL/GenBank/DDBJ databases">
        <authorList>
            <person name="Palmer J.M."/>
        </authorList>
    </citation>
    <scope>NUCLEOTIDE SEQUENCE</scope>
    <source>
        <strain evidence="18">ARV_011</strain>
    </source>
</reference>
<dbReference type="SMART" id="SM00747">
    <property type="entry name" value="CFEM"/>
    <property type="match status" value="1"/>
</dbReference>
<dbReference type="InterPro" id="IPR008427">
    <property type="entry name" value="Extracellular_membr_CFEM_dom"/>
</dbReference>
<evidence type="ECO:0000256" key="14">
    <source>
        <dbReference type="ARBA" id="ARBA00023288"/>
    </source>
</evidence>
<sequence length="239" mass="23622">MADNYATYPSVARSASINGFADKIYADLPSCAQPCVKKSTGSTPCPYWDTGCLCVISSFASAVAECIAENCAGSEVDTATSLAIGICSSAGVANPYWYIGGAMTTALEAAADKAAETTTESTATATETSATEQAVETLSSAEATKDEITGATSSAAASSAATSYAATSSVAVSSTIVSSSHGITSASDVASSQASSSLIASSSQANSSAFAYTIGENSAGNTKKSIGVAMVLAIAAFMV</sequence>
<dbReference type="OrthoDB" id="2496787at2759"/>
<dbReference type="PANTHER" id="PTHR37928:SF1">
    <property type="entry name" value="CFEM DOMAIN PROTEIN (AFU_ORTHOLOGUE AFUA_6G14090)"/>
    <property type="match status" value="1"/>
</dbReference>
<feature type="compositionally biased region" description="Low complexity" evidence="16">
    <location>
        <begin position="117"/>
        <end position="137"/>
    </location>
</feature>
<evidence type="ECO:0000256" key="3">
    <source>
        <dbReference type="ARBA" id="ARBA00010031"/>
    </source>
</evidence>
<comment type="similarity">
    <text evidence="3">Belongs to the RBT5 family.</text>
</comment>
<proteinExistence type="inferred from homology"/>
<evidence type="ECO:0000256" key="11">
    <source>
        <dbReference type="ARBA" id="ARBA00023136"/>
    </source>
</evidence>
<evidence type="ECO:0000256" key="10">
    <source>
        <dbReference type="ARBA" id="ARBA00023004"/>
    </source>
</evidence>
<dbReference type="GeneID" id="66114784"/>
<evidence type="ECO:0000256" key="1">
    <source>
        <dbReference type="ARBA" id="ARBA00004609"/>
    </source>
</evidence>
<keyword evidence="11" id="KW-0472">Membrane</keyword>